<sequence>MHHGVYRGAAEHPAAGGGEFAVTDPGTGEVVGFVADGQPEDAVAAVEAAAAAFPAWAATAPRQRSEVLRRAFDLMTAETDELARIISLENGKPLADSRGEVAYAAEFFRWFSEEAVRSDGDFAEAPAGGTRAIVTTRPVGIAALVAPWNFPAAMFTRKIAPALAAGCPVLLKPASETPLTALALADLLTRAGAPAGVVNVVTTLKAGSVVGTWLADDRVRKVSFTGSTAVGRRLLAQAAENVVNASMELGGNAPFVVNRDADVEQAVIGAMQAKFRNGGQVCTAANRFYVHADVAEEFVRRFGARIEAQKVGHAFADDTTIGPMITSKAVASIAKLVDDAVAAGAKISHQAPVPRGSVGNYFPPTLLVDVPSDASILREEIFGPVAPVVTWTDEDELVRLVNGTEYGLASYVYSGDLKWAIKFAEKTEAGIVGVNRGLVSDPAFPFGGVKQSGLGREGARAGLREFQETQYFSVDWS</sequence>
<dbReference type="Gene3D" id="3.40.309.10">
    <property type="entry name" value="Aldehyde Dehydrogenase, Chain A, domain 2"/>
    <property type="match status" value="1"/>
</dbReference>
<dbReference type="InterPro" id="IPR016163">
    <property type="entry name" value="Ald_DH_C"/>
</dbReference>
<name>A0A6I3J8X6_9ACTN</name>
<dbReference type="SUPFAM" id="SSF53720">
    <property type="entry name" value="ALDH-like"/>
    <property type="match status" value="1"/>
</dbReference>
<evidence type="ECO:0000256" key="1">
    <source>
        <dbReference type="ARBA" id="ARBA00009986"/>
    </source>
</evidence>
<dbReference type="Pfam" id="PF00171">
    <property type="entry name" value="Aldedh"/>
    <property type="match status" value="1"/>
</dbReference>
<dbReference type="Proteomes" id="UP000433406">
    <property type="component" value="Unassembled WGS sequence"/>
</dbReference>
<feature type="domain" description="Aldehyde dehydrogenase" evidence="6">
    <location>
        <begin position="18"/>
        <end position="470"/>
    </location>
</feature>
<organism evidence="7 8">
    <name type="scientific">Nocardioides marmotae</name>
    <dbReference type="NCBI Taxonomy" id="2663857"/>
    <lineage>
        <taxon>Bacteria</taxon>
        <taxon>Bacillati</taxon>
        <taxon>Actinomycetota</taxon>
        <taxon>Actinomycetes</taxon>
        <taxon>Propionibacteriales</taxon>
        <taxon>Nocardioidaceae</taxon>
        <taxon>Nocardioides</taxon>
    </lineage>
</organism>
<dbReference type="AlphaFoldDB" id="A0A6I3J8X6"/>
<dbReference type="GO" id="GO:0004777">
    <property type="term" value="F:succinate-semialdehyde dehydrogenase (NAD+) activity"/>
    <property type="evidence" value="ECO:0007669"/>
    <property type="project" value="TreeGrafter"/>
</dbReference>
<feature type="active site" evidence="3">
    <location>
        <position position="248"/>
    </location>
</feature>
<proteinExistence type="inferred from homology"/>
<evidence type="ECO:0000256" key="2">
    <source>
        <dbReference type="ARBA" id="ARBA00023002"/>
    </source>
</evidence>
<evidence type="ECO:0000259" key="6">
    <source>
        <dbReference type="Pfam" id="PF00171"/>
    </source>
</evidence>
<dbReference type="EMBL" id="WLCI01000002">
    <property type="protein sequence ID" value="MTB93750.1"/>
    <property type="molecule type" value="Genomic_DNA"/>
</dbReference>
<dbReference type="InterPro" id="IPR016160">
    <property type="entry name" value="Ald_DH_CS_CYS"/>
</dbReference>
<dbReference type="PANTHER" id="PTHR43353">
    <property type="entry name" value="SUCCINATE-SEMIALDEHYDE DEHYDROGENASE, MITOCHONDRIAL"/>
    <property type="match status" value="1"/>
</dbReference>
<dbReference type="FunFam" id="3.40.309.10:FF:000009">
    <property type="entry name" value="Aldehyde dehydrogenase A"/>
    <property type="match status" value="1"/>
</dbReference>
<evidence type="ECO:0000256" key="5">
    <source>
        <dbReference type="SAM" id="MobiDB-lite"/>
    </source>
</evidence>
<keyword evidence="8" id="KW-1185">Reference proteome</keyword>
<protein>
    <submittedName>
        <fullName evidence="7">Aldehyde dehydrogenase family protein</fullName>
    </submittedName>
</protein>
<dbReference type="PROSITE" id="PS00687">
    <property type="entry name" value="ALDEHYDE_DEHYDR_GLU"/>
    <property type="match status" value="1"/>
</dbReference>
<evidence type="ECO:0000313" key="7">
    <source>
        <dbReference type="EMBL" id="MTB93750.1"/>
    </source>
</evidence>
<dbReference type="GO" id="GO:0009450">
    <property type="term" value="P:gamma-aminobutyric acid catabolic process"/>
    <property type="evidence" value="ECO:0007669"/>
    <property type="project" value="TreeGrafter"/>
</dbReference>
<keyword evidence="2 4" id="KW-0560">Oxidoreductase</keyword>
<evidence type="ECO:0000256" key="3">
    <source>
        <dbReference type="PROSITE-ProRule" id="PRU10007"/>
    </source>
</evidence>
<evidence type="ECO:0000256" key="4">
    <source>
        <dbReference type="RuleBase" id="RU003345"/>
    </source>
</evidence>
<dbReference type="InterPro" id="IPR029510">
    <property type="entry name" value="Ald_DH_CS_GLU"/>
</dbReference>
<dbReference type="Gene3D" id="3.40.605.10">
    <property type="entry name" value="Aldehyde Dehydrogenase, Chain A, domain 1"/>
    <property type="match status" value="1"/>
</dbReference>
<reference evidence="7 8" key="1">
    <citation type="submission" date="2019-10" db="EMBL/GenBank/DDBJ databases">
        <title>Nocardioides novel species isolated from the excrement of Marmot.</title>
        <authorList>
            <person name="Zhang G."/>
        </authorList>
    </citation>
    <scope>NUCLEOTIDE SEQUENCE [LARGE SCALE GENOMIC DNA]</scope>
    <source>
        <strain evidence="8">zg-579</strain>
    </source>
</reference>
<gene>
    <name evidence="7" type="ORF">GGQ22_01505</name>
</gene>
<feature type="region of interest" description="Disordered" evidence="5">
    <location>
        <begin position="1"/>
        <end position="22"/>
    </location>
</feature>
<comment type="caution">
    <text evidence="7">The sequence shown here is derived from an EMBL/GenBank/DDBJ whole genome shotgun (WGS) entry which is preliminary data.</text>
</comment>
<dbReference type="InterPro" id="IPR016162">
    <property type="entry name" value="Ald_DH_N"/>
</dbReference>
<dbReference type="FunFam" id="3.40.605.10:FF:000005">
    <property type="entry name" value="Succinate-semialdehyde dehydrogenase I"/>
    <property type="match status" value="1"/>
</dbReference>
<evidence type="ECO:0000313" key="8">
    <source>
        <dbReference type="Proteomes" id="UP000433406"/>
    </source>
</evidence>
<comment type="similarity">
    <text evidence="1 4">Belongs to the aldehyde dehydrogenase family.</text>
</comment>
<dbReference type="PROSITE" id="PS00070">
    <property type="entry name" value="ALDEHYDE_DEHYDR_CYS"/>
    <property type="match status" value="1"/>
</dbReference>
<dbReference type="InterPro" id="IPR050740">
    <property type="entry name" value="Aldehyde_DH_Superfamily"/>
</dbReference>
<dbReference type="CDD" id="cd07103">
    <property type="entry name" value="ALDH_F5_SSADH_GabD"/>
    <property type="match status" value="1"/>
</dbReference>
<accession>A0A6I3J8X6</accession>
<dbReference type="InterPro" id="IPR016161">
    <property type="entry name" value="Ald_DH/histidinol_DH"/>
</dbReference>
<dbReference type="InterPro" id="IPR015590">
    <property type="entry name" value="Aldehyde_DH_dom"/>
</dbReference>
<dbReference type="PANTHER" id="PTHR43353:SF5">
    <property type="entry name" value="SUCCINATE-SEMIALDEHYDE DEHYDROGENASE, MITOCHONDRIAL"/>
    <property type="match status" value="1"/>
</dbReference>